<dbReference type="Proteomes" id="UP000186666">
    <property type="component" value="Unassembled WGS sequence"/>
</dbReference>
<dbReference type="RefSeq" id="WP_068584741.1">
    <property type="nucleotide sequence ID" value="NZ_JARLKF010000022.1"/>
</dbReference>
<gene>
    <name evidence="1" type="ORF">SAMN05421578_12436</name>
</gene>
<comment type="caution">
    <text evidence="1">The sequence shown here is derived from an EMBL/GenBank/DDBJ whole genome shotgun (WGS) entry which is preliminary data.</text>
</comment>
<evidence type="ECO:0000313" key="1">
    <source>
        <dbReference type="EMBL" id="SIR62788.1"/>
    </source>
</evidence>
<sequence>MKTLFLSKFLRRDSDDISWIATELMVRKESPFHEIGTIIGNRSKGRHVTLQNIYRTLHILTANYRISSLPKQDKLNISITYYDAIRQNFLTEWSDYKEYRLTHIVCLDALSLAGNKVLLQCMPEGKKRIDLSTLPKIIRKMTVDWSAQGSLKYLKGMSGSKTLASDLIEQMKIRNT</sequence>
<dbReference type="EMBL" id="FTNK01000024">
    <property type="protein sequence ID" value="SIR62788.1"/>
    <property type="molecule type" value="Genomic_DNA"/>
</dbReference>
<name>A0ABY1KD11_9BACL</name>
<accession>A0ABY1KD11</accession>
<reference evidence="1 2" key="1">
    <citation type="submission" date="2017-01" db="EMBL/GenBank/DDBJ databases">
        <authorList>
            <person name="Varghese N."/>
            <person name="Submissions S."/>
        </authorList>
    </citation>
    <scope>NUCLEOTIDE SEQUENCE [LARGE SCALE GENOMIC DNA]</scope>
    <source>
        <strain evidence="1 2">ATCC 23464</strain>
    </source>
</reference>
<proteinExistence type="predicted"/>
<evidence type="ECO:0000313" key="2">
    <source>
        <dbReference type="Proteomes" id="UP000186666"/>
    </source>
</evidence>
<keyword evidence="2" id="KW-1185">Reference proteome</keyword>
<protein>
    <submittedName>
        <fullName evidence="1">DNA sulfur modification protein DndB</fullName>
    </submittedName>
</protein>
<organism evidence="1 2">
    <name type="scientific">Paenibacillus macquariensis</name>
    <dbReference type="NCBI Taxonomy" id="948756"/>
    <lineage>
        <taxon>Bacteria</taxon>
        <taxon>Bacillati</taxon>
        <taxon>Bacillota</taxon>
        <taxon>Bacilli</taxon>
        <taxon>Bacillales</taxon>
        <taxon>Paenibacillaceae</taxon>
        <taxon>Paenibacillus</taxon>
    </lineage>
</organism>